<feature type="domain" description="MIR" evidence="15">
    <location>
        <begin position="336"/>
        <end position="390"/>
    </location>
</feature>
<evidence type="ECO:0000256" key="6">
    <source>
        <dbReference type="ARBA" id="ARBA00022679"/>
    </source>
</evidence>
<feature type="domain" description="MIR" evidence="15">
    <location>
        <begin position="466"/>
        <end position="524"/>
    </location>
</feature>
<evidence type="ECO:0000313" key="16">
    <source>
        <dbReference type="EMBL" id="RFU32647.1"/>
    </source>
</evidence>
<feature type="transmembrane region" description="Helical" evidence="14">
    <location>
        <begin position="602"/>
        <end position="623"/>
    </location>
</feature>
<dbReference type="InterPro" id="IPR027005">
    <property type="entry name" value="PMT-like"/>
</dbReference>
<accession>A0A3E2HGZ3</accession>
<dbReference type="SUPFAM" id="SSF82109">
    <property type="entry name" value="MIR domain"/>
    <property type="match status" value="1"/>
</dbReference>
<keyword evidence="10 14" id="KW-1133">Transmembrane helix</keyword>
<comment type="catalytic activity">
    <reaction evidence="12 14">
        <text>a di-trans,poly-cis-dolichyl beta-D-mannosyl phosphate + L-threonyl-[protein] = 3-O-(alpha-D-mannosyl)-L-threonyl-[protein] + a di-trans,poly-cis-dolichyl phosphate + H(+)</text>
        <dbReference type="Rhea" id="RHEA:53396"/>
        <dbReference type="Rhea" id="RHEA-COMP:11060"/>
        <dbReference type="Rhea" id="RHEA-COMP:13547"/>
        <dbReference type="Rhea" id="RHEA-COMP:19498"/>
        <dbReference type="Rhea" id="RHEA-COMP:19501"/>
        <dbReference type="ChEBI" id="CHEBI:15378"/>
        <dbReference type="ChEBI" id="CHEBI:30013"/>
        <dbReference type="ChEBI" id="CHEBI:57683"/>
        <dbReference type="ChEBI" id="CHEBI:58211"/>
        <dbReference type="ChEBI" id="CHEBI:137323"/>
        <dbReference type="EC" id="2.4.1.109"/>
    </reaction>
</comment>
<evidence type="ECO:0000256" key="2">
    <source>
        <dbReference type="ARBA" id="ARBA00004922"/>
    </source>
</evidence>
<evidence type="ECO:0000256" key="11">
    <source>
        <dbReference type="ARBA" id="ARBA00023136"/>
    </source>
</evidence>
<dbReference type="Pfam" id="PF16192">
    <property type="entry name" value="PMT_4TMC"/>
    <property type="match status" value="1"/>
</dbReference>
<dbReference type="UniPathway" id="UPA00378"/>
<dbReference type="STRING" id="5539.A0A3E2HGZ3"/>
<dbReference type="InterPro" id="IPR032421">
    <property type="entry name" value="PMT_4TMC"/>
</dbReference>
<dbReference type="OMA" id="MCGWDDN"/>
<keyword evidence="11 14" id="KW-0472">Membrane</keyword>
<dbReference type="InterPro" id="IPR036300">
    <property type="entry name" value="MIR_dom_sf"/>
</dbReference>
<dbReference type="PANTHER" id="PTHR10050:SF46">
    <property type="entry name" value="PROTEIN O-MANNOSYL-TRANSFERASE 2"/>
    <property type="match status" value="1"/>
</dbReference>
<gene>
    <name evidence="16" type="ORF">B7463_g3695</name>
</gene>
<dbReference type="Pfam" id="PF02366">
    <property type="entry name" value="PMT"/>
    <property type="match status" value="1"/>
</dbReference>
<evidence type="ECO:0000256" key="14">
    <source>
        <dbReference type="RuleBase" id="RU367007"/>
    </source>
</evidence>
<dbReference type="OrthoDB" id="292747at2759"/>
<comment type="catalytic activity">
    <reaction evidence="13 14">
        <text>a di-trans,poly-cis-dolichyl beta-D-mannosyl phosphate + L-seryl-[protein] = 3-O-(alpha-D-mannosyl)-L-seryl-[protein] + a di-trans,poly-cis-dolichyl phosphate + H(+)</text>
        <dbReference type="Rhea" id="RHEA:17377"/>
        <dbReference type="Rhea" id="RHEA-COMP:9863"/>
        <dbReference type="Rhea" id="RHEA-COMP:13546"/>
        <dbReference type="Rhea" id="RHEA-COMP:19498"/>
        <dbReference type="Rhea" id="RHEA-COMP:19501"/>
        <dbReference type="ChEBI" id="CHEBI:15378"/>
        <dbReference type="ChEBI" id="CHEBI:29999"/>
        <dbReference type="ChEBI" id="CHEBI:57683"/>
        <dbReference type="ChEBI" id="CHEBI:58211"/>
        <dbReference type="ChEBI" id="CHEBI:137321"/>
        <dbReference type="EC" id="2.4.1.109"/>
    </reaction>
</comment>
<evidence type="ECO:0000256" key="1">
    <source>
        <dbReference type="ARBA" id="ARBA00004477"/>
    </source>
</evidence>
<keyword evidence="7 14" id="KW-0812">Transmembrane</keyword>
<proteinExistence type="inferred from homology"/>
<comment type="caution">
    <text evidence="16">The sequence shown here is derived from an EMBL/GenBank/DDBJ whole genome shotgun (WGS) entry which is preliminary data.</text>
</comment>
<name>A0A3E2HGZ3_SCYLI</name>
<feature type="non-terminal residue" evidence="16">
    <location>
        <position position="1"/>
    </location>
</feature>
<evidence type="ECO:0000259" key="15">
    <source>
        <dbReference type="PROSITE" id="PS50919"/>
    </source>
</evidence>
<evidence type="ECO:0000256" key="4">
    <source>
        <dbReference type="ARBA" id="ARBA00012839"/>
    </source>
</evidence>
<dbReference type="PROSITE" id="PS50919">
    <property type="entry name" value="MIR"/>
    <property type="match status" value="3"/>
</dbReference>
<dbReference type="EC" id="2.4.1.109" evidence="4 14"/>
<keyword evidence="6 14" id="KW-0808">Transferase</keyword>
<feature type="domain" description="MIR" evidence="15">
    <location>
        <begin position="402"/>
        <end position="458"/>
    </location>
</feature>
<organism evidence="16 17">
    <name type="scientific">Scytalidium lignicola</name>
    <name type="common">Hyphomycete</name>
    <dbReference type="NCBI Taxonomy" id="5539"/>
    <lineage>
        <taxon>Eukaryota</taxon>
        <taxon>Fungi</taxon>
        <taxon>Dikarya</taxon>
        <taxon>Ascomycota</taxon>
        <taxon>Pezizomycotina</taxon>
        <taxon>Leotiomycetes</taxon>
        <taxon>Leotiomycetes incertae sedis</taxon>
        <taxon>Scytalidium</taxon>
    </lineage>
</organism>
<comment type="function">
    <text evidence="14">Transfers mannose from Dol-P-mannose to Ser or Thr residues on proteins.</text>
</comment>
<evidence type="ECO:0000256" key="8">
    <source>
        <dbReference type="ARBA" id="ARBA00022737"/>
    </source>
</evidence>
<comment type="similarity">
    <text evidence="3 14">Belongs to the glycosyltransferase 39 family.</text>
</comment>
<dbReference type="AlphaFoldDB" id="A0A3E2HGZ3"/>
<protein>
    <recommendedName>
        <fullName evidence="4 14">Dolichyl-phosphate-mannose--protein mannosyltransferase</fullName>
        <ecNumber evidence="4 14">2.4.1.109</ecNumber>
    </recommendedName>
</protein>
<feature type="transmembrane region" description="Helical" evidence="14">
    <location>
        <begin position="699"/>
        <end position="723"/>
    </location>
</feature>
<keyword evidence="17" id="KW-1185">Reference proteome</keyword>
<dbReference type="PANTHER" id="PTHR10050">
    <property type="entry name" value="DOLICHYL-PHOSPHATE-MANNOSE--PROTEIN MANNOSYLTRANSFERASE"/>
    <property type="match status" value="1"/>
</dbReference>
<keyword evidence="5 14" id="KW-0328">Glycosyltransferase</keyword>
<evidence type="ECO:0000256" key="12">
    <source>
        <dbReference type="ARBA" id="ARBA00045085"/>
    </source>
</evidence>
<evidence type="ECO:0000256" key="3">
    <source>
        <dbReference type="ARBA" id="ARBA00007222"/>
    </source>
</evidence>
<evidence type="ECO:0000256" key="7">
    <source>
        <dbReference type="ARBA" id="ARBA00022692"/>
    </source>
</evidence>
<keyword evidence="8" id="KW-0677">Repeat</keyword>
<feature type="transmembrane region" description="Helical" evidence="14">
    <location>
        <begin position="196"/>
        <end position="216"/>
    </location>
</feature>
<dbReference type="SMART" id="SM00472">
    <property type="entry name" value="MIR"/>
    <property type="match status" value="3"/>
</dbReference>
<comment type="pathway">
    <text evidence="2 14">Protein modification; protein glycosylation.</text>
</comment>
<dbReference type="InterPro" id="IPR016093">
    <property type="entry name" value="MIR_motif"/>
</dbReference>
<evidence type="ECO:0000256" key="13">
    <source>
        <dbReference type="ARBA" id="ARBA00045102"/>
    </source>
</evidence>
<dbReference type="EMBL" id="NCSJ02000050">
    <property type="protein sequence ID" value="RFU32647.1"/>
    <property type="molecule type" value="Genomic_DNA"/>
</dbReference>
<feature type="transmembrane region" description="Helical" evidence="14">
    <location>
        <begin position="670"/>
        <end position="687"/>
    </location>
</feature>
<evidence type="ECO:0000256" key="10">
    <source>
        <dbReference type="ARBA" id="ARBA00022989"/>
    </source>
</evidence>
<reference evidence="16 17" key="1">
    <citation type="submission" date="2018-05" db="EMBL/GenBank/DDBJ databases">
        <title>Draft genome sequence of Scytalidium lignicola DSM 105466, a ubiquitous saprotrophic fungus.</title>
        <authorList>
            <person name="Buettner E."/>
            <person name="Gebauer A.M."/>
            <person name="Hofrichter M."/>
            <person name="Liers C."/>
            <person name="Kellner H."/>
        </authorList>
    </citation>
    <scope>NUCLEOTIDE SEQUENCE [LARGE SCALE GENOMIC DNA]</scope>
    <source>
        <strain evidence="16 17">DSM 105466</strain>
    </source>
</reference>
<dbReference type="Gene3D" id="2.80.10.50">
    <property type="match status" value="1"/>
</dbReference>
<dbReference type="GO" id="GO:0004169">
    <property type="term" value="F:dolichyl-phosphate-mannose-protein mannosyltransferase activity"/>
    <property type="evidence" value="ECO:0007669"/>
    <property type="project" value="UniProtKB-UniRule"/>
</dbReference>
<evidence type="ECO:0000256" key="9">
    <source>
        <dbReference type="ARBA" id="ARBA00022824"/>
    </source>
</evidence>
<dbReference type="InterPro" id="IPR003342">
    <property type="entry name" value="ArnT-like_N"/>
</dbReference>
<dbReference type="FunFam" id="2.80.10.50:FF:000012">
    <property type="entry name" value="Protein O-mannosyl-transferase 1"/>
    <property type="match status" value="1"/>
</dbReference>
<evidence type="ECO:0000313" key="17">
    <source>
        <dbReference type="Proteomes" id="UP000258309"/>
    </source>
</evidence>
<feature type="transmembrane region" description="Helical" evidence="14">
    <location>
        <begin position="282"/>
        <end position="307"/>
    </location>
</feature>
<feature type="non-terminal residue" evidence="16">
    <location>
        <position position="742"/>
    </location>
</feature>
<dbReference type="GO" id="GO:0005789">
    <property type="term" value="C:endoplasmic reticulum membrane"/>
    <property type="evidence" value="ECO:0007669"/>
    <property type="project" value="UniProtKB-SubCell"/>
</dbReference>
<dbReference type="CDD" id="cd23284">
    <property type="entry name" value="beta-trefoil_MIR_PMT2-like"/>
    <property type="match status" value="1"/>
</dbReference>
<keyword evidence="9 14" id="KW-0256">Endoplasmic reticulum</keyword>
<feature type="transmembrane region" description="Helical" evidence="14">
    <location>
        <begin position="644"/>
        <end position="664"/>
    </location>
</feature>
<feature type="transmembrane region" description="Helical" evidence="14">
    <location>
        <begin position="60"/>
        <end position="77"/>
    </location>
</feature>
<sequence length="742" mass="84620">MATDKGVIASGADIDGAVRRRNVATDALGGVQLNVPEIDTKKSQAKKEQSILEFLDEWEFLIAPVIFTFLAFFTRLYKIGLSPIVTWDEAHFGKFGSHYLKREFYFDVHPPLGKMLVGLSGYLAGYNGSFEFKSGERYPDDLNYTFMRAFNAFFGAVCIPLAYFTARELNFKRPAVWFVTLMVLCENSYTTISRFILLDSMLLCFTFTTVLCWARFHRLQHKSFSAEWFAWLILTGISIGCVCSVKLVGLFCTALVGIYTIEDLWNKFGDVKMPKIDLAAHLAARVITLIMIPILVYMLSFALHFAILENSGPGDAQMSSLFQANLKGTEVGRDSPLEVAYGSRATIKNMGYGGGLLHSHVQTYPEGSTQQQITCYHHKDSNNDWWFYPNRFQPDFDPEAPLKFVGDGDVLRMVHSQTGRNLHSHEVSAPVTKADKEVSCYGNTTVGDEKDHWTIEVVRDVSTSDRSKIRTLTTAFRLKHTILGCYLRAGNVNLPQWGFKQIEVTCAKDPSPNDKYTHWNVEAHWNDRLPAADANAYKSPFLQDFIHLNVAMMTSNNALVPDPDKQDDLASQFWQWPILNVGLRMCGWDDSIVKYFLLGNPLVYWGSTASLGISGLLVLWYLIRWQRGYDELKQSDIDQIHYSAIYPVLGWGLHYAPFVAMARVTYVHHYYPALYFAILTFGFVVDWMTRTQKKPVQYVVYGILYTVTVGLYILFMPISWGMVGPNQQYRYLKWFEDWRVTD</sequence>
<dbReference type="Pfam" id="PF02815">
    <property type="entry name" value="MIR"/>
    <property type="match status" value="1"/>
</dbReference>
<dbReference type="Proteomes" id="UP000258309">
    <property type="component" value="Unassembled WGS sequence"/>
</dbReference>
<comment type="subcellular location">
    <subcellularLocation>
        <location evidence="1 14">Endoplasmic reticulum membrane</location>
        <topology evidence="1 14">Multi-pass membrane protein</topology>
    </subcellularLocation>
</comment>
<feature type="transmembrane region" description="Helical" evidence="14">
    <location>
        <begin position="228"/>
        <end position="261"/>
    </location>
</feature>
<feature type="transmembrane region" description="Helical" evidence="14">
    <location>
        <begin position="145"/>
        <end position="164"/>
    </location>
</feature>
<evidence type="ECO:0000256" key="5">
    <source>
        <dbReference type="ARBA" id="ARBA00022676"/>
    </source>
</evidence>